<dbReference type="PROSITE" id="PS50977">
    <property type="entry name" value="HTH_TETR_2"/>
    <property type="match status" value="1"/>
</dbReference>
<dbReference type="PANTHER" id="PTHR47506:SF1">
    <property type="entry name" value="HTH-TYPE TRANSCRIPTIONAL REGULATOR YJDC"/>
    <property type="match status" value="1"/>
</dbReference>
<keyword evidence="7" id="KW-1185">Reference proteome</keyword>
<evidence type="ECO:0000256" key="3">
    <source>
        <dbReference type="ARBA" id="ARBA00023163"/>
    </source>
</evidence>
<dbReference type="OrthoDB" id="9779746at2"/>
<evidence type="ECO:0000256" key="4">
    <source>
        <dbReference type="PROSITE-ProRule" id="PRU00335"/>
    </source>
</evidence>
<organism evidence="6 7">
    <name type="scientific">Roseibium aggregatum</name>
    <dbReference type="NCBI Taxonomy" id="187304"/>
    <lineage>
        <taxon>Bacteria</taxon>
        <taxon>Pseudomonadati</taxon>
        <taxon>Pseudomonadota</taxon>
        <taxon>Alphaproteobacteria</taxon>
        <taxon>Hyphomicrobiales</taxon>
        <taxon>Stappiaceae</taxon>
        <taxon>Roseibium</taxon>
    </lineage>
</organism>
<feature type="domain" description="HTH tetR-type" evidence="5">
    <location>
        <begin position="9"/>
        <end position="69"/>
    </location>
</feature>
<keyword evidence="3" id="KW-0804">Transcription</keyword>
<dbReference type="STRING" id="187304.B0E33_02765"/>
<dbReference type="SUPFAM" id="SSF46689">
    <property type="entry name" value="Homeodomain-like"/>
    <property type="match status" value="1"/>
</dbReference>
<proteinExistence type="predicted"/>
<gene>
    <name evidence="6" type="primary">comR_5</name>
    <name evidence="6" type="ORF">LAL4801_04113</name>
</gene>
<dbReference type="InterPro" id="IPR036271">
    <property type="entry name" value="Tet_transcr_reg_TetR-rel_C_sf"/>
</dbReference>
<dbReference type="GO" id="GO:0003677">
    <property type="term" value="F:DNA binding"/>
    <property type="evidence" value="ECO:0007669"/>
    <property type="project" value="UniProtKB-UniRule"/>
</dbReference>
<keyword evidence="2 4" id="KW-0238">DNA-binding</keyword>
<dbReference type="Pfam" id="PF00440">
    <property type="entry name" value="TetR_N"/>
    <property type="match status" value="1"/>
</dbReference>
<dbReference type="Proteomes" id="UP000048926">
    <property type="component" value="Unassembled WGS sequence"/>
</dbReference>
<dbReference type="SUPFAM" id="SSF48498">
    <property type="entry name" value="Tetracyclin repressor-like, C-terminal domain"/>
    <property type="match status" value="1"/>
</dbReference>
<sequence length="203" mass="22315">MATRGRPRKFDREEALERAMRVFWSKTYEGTSLSDLTSAMGINTPSLYAAFGSKQELFREALAHYVENYHNGIWTGLDEAPSIFDAVRTFLTRSAEAYCMTGQPPGCMVVLGAQHSCTEDQSVPAGLSEMRKNNLLQLQARIEQAKEEGELPGDFDAAAAATMLFSMQTGMSVLARDGVCEEALLAAADQCVEAFRAMANRPR</sequence>
<keyword evidence="1" id="KW-0805">Transcription regulation</keyword>
<dbReference type="RefSeq" id="WP_082444655.1">
    <property type="nucleotide sequence ID" value="NZ_CXST01000002.1"/>
</dbReference>
<reference evidence="7" key="1">
    <citation type="submission" date="2015-07" db="EMBL/GenBank/DDBJ databases">
        <authorList>
            <person name="Rodrigo-Torres Lidia"/>
            <person name="Arahal R.David."/>
        </authorList>
    </citation>
    <scope>NUCLEOTIDE SEQUENCE [LARGE SCALE GENOMIC DNA]</scope>
    <source>
        <strain evidence="7">CECT 4801</strain>
    </source>
</reference>
<dbReference type="AlphaFoldDB" id="A0A0M6Y8C7"/>
<dbReference type="PANTHER" id="PTHR47506">
    <property type="entry name" value="TRANSCRIPTIONAL REGULATORY PROTEIN"/>
    <property type="match status" value="1"/>
</dbReference>
<dbReference type="Gene3D" id="1.10.357.10">
    <property type="entry name" value="Tetracycline Repressor, domain 2"/>
    <property type="match status" value="1"/>
</dbReference>
<evidence type="ECO:0000313" key="7">
    <source>
        <dbReference type="Proteomes" id="UP000048926"/>
    </source>
</evidence>
<dbReference type="Gene3D" id="1.10.10.60">
    <property type="entry name" value="Homeodomain-like"/>
    <property type="match status" value="1"/>
</dbReference>
<evidence type="ECO:0000256" key="1">
    <source>
        <dbReference type="ARBA" id="ARBA00023015"/>
    </source>
</evidence>
<name>A0A0M6Y8C7_9HYPH</name>
<evidence type="ECO:0000256" key="2">
    <source>
        <dbReference type="ARBA" id="ARBA00023125"/>
    </source>
</evidence>
<accession>A0A0M6Y8C7</accession>
<evidence type="ECO:0000313" key="6">
    <source>
        <dbReference type="EMBL" id="CTQ45659.1"/>
    </source>
</evidence>
<feature type="DNA-binding region" description="H-T-H motif" evidence="4">
    <location>
        <begin position="32"/>
        <end position="51"/>
    </location>
</feature>
<protein>
    <submittedName>
        <fullName evidence="6">Copper outer membrane regulator</fullName>
    </submittedName>
</protein>
<dbReference type="InterPro" id="IPR009057">
    <property type="entry name" value="Homeodomain-like_sf"/>
</dbReference>
<dbReference type="EMBL" id="CXST01000002">
    <property type="protein sequence ID" value="CTQ45659.1"/>
    <property type="molecule type" value="Genomic_DNA"/>
</dbReference>
<evidence type="ECO:0000259" key="5">
    <source>
        <dbReference type="PROSITE" id="PS50977"/>
    </source>
</evidence>
<dbReference type="InterPro" id="IPR001647">
    <property type="entry name" value="HTH_TetR"/>
</dbReference>